<evidence type="ECO:0000313" key="2">
    <source>
        <dbReference type="EMBL" id="KAJ7672748.1"/>
    </source>
</evidence>
<dbReference type="Proteomes" id="UP001221757">
    <property type="component" value="Unassembled WGS sequence"/>
</dbReference>
<evidence type="ECO:0000256" key="1">
    <source>
        <dbReference type="SAM" id="MobiDB-lite"/>
    </source>
</evidence>
<proteinExistence type="predicted"/>
<keyword evidence="3" id="KW-1185">Reference proteome</keyword>
<feature type="compositionally biased region" description="Gly residues" evidence="1">
    <location>
        <begin position="50"/>
        <end position="61"/>
    </location>
</feature>
<sequence length="61" mass="6373">MNLGAGPGGKGKPDEFPSHELTAFTPSTTSKGIATQRRAWGKSMSKDGTWGPGGQRTGRLN</sequence>
<gene>
    <name evidence="2" type="ORF">B0H17DRAFT_1083850</name>
</gene>
<protein>
    <submittedName>
        <fullName evidence="2">Uncharacterized protein</fullName>
    </submittedName>
</protein>
<reference evidence="2" key="1">
    <citation type="submission" date="2023-03" db="EMBL/GenBank/DDBJ databases">
        <title>Massive genome expansion in bonnet fungi (Mycena s.s.) driven by repeated elements and novel gene families across ecological guilds.</title>
        <authorList>
            <consortium name="Lawrence Berkeley National Laboratory"/>
            <person name="Harder C.B."/>
            <person name="Miyauchi S."/>
            <person name="Viragh M."/>
            <person name="Kuo A."/>
            <person name="Thoen E."/>
            <person name="Andreopoulos B."/>
            <person name="Lu D."/>
            <person name="Skrede I."/>
            <person name="Drula E."/>
            <person name="Henrissat B."/>
            <person name="Morin E."/>
            <person name="Kohler A."/>
            <person name="Barry K."/>
            <person name="LaButti K."/>
            <person name="Morin E."/>
            <person name="Salamov A."/>
            <person name="Lipzen A."/>
            <person name="Mereny Z."/>
            <person name="Hegedus B."/>
            <person name="Baldrian P."/>
            <person name="Stursova M."/>
            <person name="Weitz H."/>
            <person name="Taylor A."/>
            <person name="Grigoriev I.V."/>
            <person name="Nagy L.G."/>
            <person name="Martin F."/>
            <person name="Kauserud H."/>
        </authorList>
    </citation>
    <scope>NUCLEOTIDE SEQUENCE</scope>
    <source>
        <strain evidence="2">CBHHK067</strain>
    </source>
</reference>
<accession>A0AAD7G9C9</accession>
<feature type="compositionally biased region" description="Polar residues" evidence="1">
    <location>
        <begin position="24"/>
        <end position="33"/>
    </location>
</feature>
<name>A0AAD7G9C9_MYCRO</name>
<comment type="caution">
    <text evidence="2">The sequence shown here is derived from an EMBL/GenBank/DDBJ whole genome shotgun (WGS) entry which is preliminary data.</text>
</comment>
<feature type="compositionally biased region" description="Gly residues" evidence="1">
    <location>
        <begin position="1"/>
        <end position="10"/>
    </location>
</feature>
<dbReference type="EMBL" id="JARKIE010000166">
    <property type="protein sequence ID" value="KAJ7672748.1"/>
    <property type="molecule type" value="Genomic_DNA"/>
</dbReference>
<evidence type="ECO:0000313" key="3">
    <source>
        <dbReference type="Proteomes" id="UP001221757"/>
    </source>
</evidence>
<organism evidence="2 3">
    <name type="scientific">Mycena rosella</name>
    <name type="common">Pink bonnet</name>
    <name type="synonym">Agaricus rosellus</name>
    <dbReference type="NCBI Taxonomy" id="1033263"/>
    <lineage>
        <taxon>Eukaryota</taxon>
        <taxon>Fungi</taxon>
        <taxon>Dikarya</taxon>
        <taxon>Basidiomycota</taxon>
        <taxon>Agaricomycotina</taxon>
        <taxon>Agaricomycetes</taxon>
        <taxon>Agaricomycetidae</taxon>
        <taxon>Agaricales</taxon>
        <taxon>Marasmiineae</taxon>
        <taxon>Mycenaceae</taxon>
        <taxon>Mycena</taxon>
    </lineage>
</organism>
<feature type="region of interest" description="Disordered" evidence="1">
    <location>
        <begin position="1"/>
        <end position="61"/>
    </location>
</feature>
<dbReference type="AlphaFoldDB" id="A0AAD7G9C9"/>